<dbReference type="InterPro" id="IPR036866">
    <property type="entry name" value="RibonucZ/Hydroxyglut_hydro"/>
</dbReference>
<organism evidence="5 6">
    <name type="scientific">Paenibacillus lentus</name>
    <dbReference type="NCBI Taxonomy" id="1338368"/>
    <lineage>
        <taxon>Bacteria</taxon>
        <taxon>Bacillati</taxon>
        <taxon>Bacillota</taxon>
        <taxon>Bacilli</taxon>
        <taxon>Bacillales</taxon>
        <taxon>Paenibacillaceae</taxon>
        <taxon>Paenibacillus</taxon>
    </lineage>
</organism>
<comment type="catalytic activity">
    <reaction evidence="3">
        <text>3',5'-cyclic UMP + H2O = UMP + H(+)</text>
        <dbReference type="Rhea" id="RHEA:70575"/>
        <dbReference type="ChEBI" id="CHEBI:15377"/>
        <dbReference type="ChEBI" id="CHEBI:15378"/>
        <dbReference type="ChEBI" id="CHEBI:57865"/>
        <dbReference type="ChEBI" id="CHEBI:184387"/>
    </reaction>
    <physiologicalReaction direction="left-to-right" evidence="3">
        <dbReference type="Rhea" id="RHEA:70576"/>
    </physiologicalReaction>
</comment>
<evidence type="ECO:0000256" key="2">
    <source>
        <dbReference type="ARBA" id="ARBA00034301"/>
    </source>
</evidence>
<dbReference type="PANTHER" id="PTHR42951">
    <property type="entry name" value="METALLO-BETA-LACTAMASE DOMAIN-CONTAINING"/>
    <property type="match status" value="1"/>
</dbReference>
<protein>
    <submittedName>
        <fullName evidence="5">MBL fold metallo-hydrolase</fullName>
    </submittedName>
</protein>
<feature type="domain" description="Metallo-beta-lactamase" evidence="4">
    <location>
        <begin position="20"/>
        <end position="212"/>
    </location>
</feature>
<evidence type="ECO:0000313" key="6">
    <source>
        <dbReference type="Proteomes" id="UP000273145"/>
    </source>
</evidence>
<keyword evidence="6" id="KW-1185">Reference proteome</keyword>
<evidence type="ECO:0000256" key="1">
    <source>
        <dbReference type="ARBA" id="ARBA00034221"/>
    </source>
</evidence>
<evidence type="ECO:0000256" key="3">
    <source>
        <dbReference type="ARBA" id="ARBA00048505"/>
    </source>
</evidence>
<dbReference type="Gene3D" id="3.60.15.10">
    <property type="entry name" value="Ribonuclease Z/Hydroxyacylglutathione hydrolase-like"/>
    <property type="match status" value="1"/>
</dbReference>
<dbReference type="Pfam" id="PF00753">
    <property type="entry name" value="Lactamase_B"/>
    <property type="match status" value="1"/>
</dbReference>
<proteinExistence type="predicted"/>
<dbReference type="KEGG" id="plen:EIM92_07945"/>
<accession>A0A3Q8S4D8</accession>
<dbReference type="OrthoDB" id="9802248at2"/>
<keyword evidence="5" id="KW-0378">Hydrolase</keyword>
<gene>
    <name evidence="5" type="ORF">EIM92_07945</name>
</gene>
<reference evidence="5 6" key="1">
    <citation type="submission" date="2018-11" db="EMBL/GenBank/DDBJ databases">
        <title>Genome sequencing of Paenibacillus lentus DSM25539(T).</title>
        <authorList>
            <person name="Kook J.-K."/>
            <person name="Park S.-N."/>
            <person name="Lim Y.K."/>
        </authorList>
    </citation>
    <scope>NUCLEOTIDE SEQUENCE [LARGE SCALE GENOMIC DNA]</scope>
    <source>
        <strain evidence="5 6">DSM 25539</strain>
    </source>
</reference>
<evidence type="ECO:0000259" key="4">
    <source>
        <dbReference type="SMART" id="SM00849"/>
    </source>
</evidence>
<evidence type="ECO:0000313" key="5">
    <source>
        <dbReference type="EMBL" id="AZK46131.1"/>
    </source>
</evidence>
<name>A0A3Q8S4D8_9BACL</name>
<dbReference type="RefSeq" id="WP_125082200.1">
    <property type="nucleotide sequence ID" value="NZ_CP034248.1"/>
</dbReference>
<comment type="catalytic activity">
    <reaction evidence="1">
        <text>3',5'-cyclic CMP + H2O = CMP + H(+)</text>
        <dbReference type="Rhea" id="RHEA:72675"/>
        <dbReference type="ChEBI" id="CHEBI:15377"/>
        <dbReference type="ChEBI" id="CHEBI:15378"/>
        <dbReference type="ChEBI" id="CHEBI:58003"/>
        <dbReference type="ChEBI" id="CHEBI:60377"/>
    </reaction>
    <physiologicalReaction direction="left-to-right" evidence="1">
        <dbReference type="Rhea" id="RHEA:72676"/>
    </physiologicalReaction>
</comment>
<dbReference type="CDD" id="cd07721">
    <property type="entry name" value="yflN-like_MBL-fold"/>
    <property type="match status" value="1"/>
</dbReference>
<dbReference type="GO" id="GO:0016787">
    <property type="term" value="F:hydrolase activity"/>
    <property type="evidence" value="ECO:0007669"/>
    <property type="project" value="UniProtKB-KW"/>
</dbReference>
<dbReference type="SUPFAM" id="SSF56281">
    <property type="entry name" value="Metallo-hydrolase/oxidoreductase"/>
    <property type="match status" value="1"/>
</dbReference>
<dbReference type="Proteomes" id="UP000273145">
    <property type="component" value="Chromosome"/>
</dbReference>
<dbReference type="AlphaFoldDB" id="A0A3Q8S4D8"/>
<dbReference type="PANTHER" id="PTHR42951:SF9">
    <property type="entry name" value="METAL-DEPENDENT HYDROLASE"/>
    <property type="match status" value="1"/>
</dbReference>
<sequence>MRVLQRKYIWQLTFLPRLFPVNCYLIEEEESITLVDAALPYSAAGISKVIEDRGKPLTRIVLTHAHDDHVGALDRLKARYPEAKVYISEREARLLAGDRSLQAGEPQTKIRGGVPSGVKTRADVLVHEGDSIGSLLVIATPGHTPGSISLLDTRTKALLAGDSFHTRGGLTVTGHLRWAFPFPALATWSKETALASANKLTDYQPTLLATGHGELLLDPTEEMQKALIAARRQLKVKS</sequence>
<dbReference type="InterPro" id="IPR001279">
    <property type="entry name" value="Metallo-B-lactamas"/>
</dbReference>
<dbReference type="EMBL" id="CP034248">
    <property type="protein sequence ID" value="AZK46131.1"/>
    <property type="molecule type" value="Genomic_DNA"/>
</dbReference>
<dbReference type="SMART" id="SM00849">
    <property type="entry name" value="Lactamase_B"/>
    <property type="match status" value="1"/>
</dbReference>
<comment type="function">
    <text evidence="2">Counteracts the endogenous Pycsar antiviral defense system. Phosphodiesterase that enables metal-dependent hydrolysis of host cyclic nucleotide Pycsar defense signals such as cCMP and cUMP.</text>
</comment>
<dbReference type="InterPro" id="IPR050855">
    <property type="entry name" value="NDM-1-like"/>
</dbReference>